<dbReference type="InterPro" id="IPR010225">
    <property type="entry name" value="HrpB"/>
</dbReference>
<dbReference type="Pfam" id="PF00270">
    <property type="entry name" value="DEAD"/>
    <property type="match status" value="1"/>
</dbReference>
<feature type="domain" description="Helicase ATP-binding" evidence="5">
    <location>
        <begin position="13"/>
        <end position="177"/>
    </location>
</feature>
<keyword evidence="8" id="KW-1185">Reference proteome</keyword>
<dbReference type="SMART" id="SM00490">
    <property type="entry name" value="HELICc"/>
    <property type="match status" value="1"/>
</dbReference>
<accession>A0ABZ3J0T2</accession>
<gene>
    <name evidence="7" type="primary">hrpB</name>
    <name evidence="7" type="ORF">SPACI_018420</name>
</gene>
<dbReference type="Pfam" id="PF08482">
    <property type="entry name" value="HrpB_C"/>
    <property type="match status" value="1"/>
</dbReference>
<dbReference type="Proteomes" id="UP000216052">
    <property type="component" value="Chromosome"/>
</dbReference>
<protein>
    <submittedName>
        <fullName evidence="7">ATP-dependent RNA helicase HrpB</fullName>
        <ecNumber evidence="7">3.6.4.13</ecNumber>
    </submittedName>
</protein>
<evidence type="ECO:0000313" key="7">
    <source>
        <dbReference type="EMBL" id="XFO71805.1"/>
    </source>
</evidence>
<keyword evidence="3 7" id="KW-0347">Helicase</keyword>
<dbReference type="Pfam" id="PF00271">
    <property type="entry name" value="Helicase_C"/>
    <property type="match status" value="1"/>
</dbReference>
<dbReference type="NCBIfam" id="TIGR01970">
    <property type="entry name" value="DEAH_box_HrpB"/>
    <property type="match status" value="1"/>
</dbReference>
<sequence length="830" mass="92603">MNILPINEILPELKNVLNSQNAVLVAPPGSGKTTRIPLALMDEPWLRGQKIIMLEPRRLAARAAARYMAQQLGEQVGEKVGYRVRFDTCISSQTRIEVVTEGILTRMLQTDQALNGIGLVIFDEFHERNIHADLGLVLALETQSFLREDLRLLVMSATLSAEPVAELLGNAPVIGSKGQTFPVETHYLERRTAENTETIVVETIFHALANHAGDILVFLPGAGEIRRVQARLVEKGIAGFAHIAPLYAALPANVQDEAILPNVTGVRKVVLATSIAETSLTVEGIRVVIDSGLMRVPHYLFRTGLTSLETVRVTKSAADQRRGRAGRLGPGICYRLWTKQEHYYLEPDTAPEILSADLTPLALELAAWGIADPSEVHWLDQPPARTFSQARELLGKLEALDSNGLITGHGRQILRTGLQPRLAHMVLRAMELGLGAVACELAAILSERDFLQAVDVDLRLRLAVLRQLNPKDNQVWPPGQQLDISLCRRICREAERLKREFGNVPGQPNDIEWCGCLLAFAYPDRIGQRRSNGKFLLENGRGAVLVGDQPLARANYIVAPNLDGQGSESRIFLAVPIELEQLTDYFKRQIFTEATVFWDETAQSVRSRVYERLGALIIKEKPCLAPAPAAVLSALFSGIVREGLAILPWSRAARQLRQRLLFMHYWEQGWPDVTDEVLLGTLDTWLGPFAYGLTSRNELEQLNLVTILESMLSWEQRQELERYAPTHFIVPSGQRLPIDYSNPDCPVLAVKLQEMFGLQATPCIARGKVPLTLHLLSPARRPVQVTQDLASFWRTTYFEVKKDLMGRYPKHYWPEDPLVAIPTSRVRPQG</sequence>
<evidence type="ECO:0000313" key="8">
    <source>
        <dbReference type="Proteomes" id="UP000216052"/>
    </source>
</evidence>
<dbReference type="InterPro" id="IPR014001">
    <property type="entry name" value="Helicase_ATP-bd"/>
</dbReference>
<dbReference type="PANTHER" id="PTHR43519:SF1">
    <property type="entry name" value="ATP-DEPENDENT RNA HELICASE HRPB"/>
    <property type="match status" value="1"/>
</dbReference>
<dbReference type="GO" id="GO:0016787">
    <property type="term" value="F:hydrolase activity"/>
    <property type="evidence" value="ECO:0007669"/>
    <property type="project" value="UniProtKB-KW"/>
</dbReference>
<dbReference type="EMBL" id="CP155571">
    <property type="protein sequence ID" value="XFO71805.1"/>
    <property type="molecule type" value="Genomic_DNA"/>
</dbReference>
<proteinExistence type="predicted"/>
<evidence type="ECO:0000256" key="1">
    <source>
        <dbReference type="ARBA" id="ARBA00022741"/>
    </source>
</evidence>
<dbReference type="PROSITE" id="PS51194">
    <property type="entry name" value="HELICASE_CTER"/>
    <property type="match status" value="1"/>
</dbReference>
<dbReference type="InterPro" id="IPR011545">
    <property type="entry name" value="DEAD/DEAH_box_helicase_dom"/>
</dbReference>
<name>A0ABZ3J0T2_SPOA4</name>
<dbReference type="SMART" id="SM00487">
    <property type="entry name" value="DEXDc"/>
    <property type="match status" value="1"/>
</dbReference>
<dbReference type="SMART" id="SM00847">
    <property type="entry name" value="HA2"/>
    <property type="match status" value="1"/>
</dbReference>
<evidence type="ECO:0000256" key="2">
    <source>
        <dbReference type="ARBA" id="ARBA00022801"/>
    </source>
</evidence>
<dbReference type="PANTHER" id="PTHR43519">
    <property type="entry name" value="ATP-DEPENDENT RNA HELICASE HRPB"/>
    <property type="match status" value="1"/>
</dbReference>
<dbReference type="InterPro" id="IPR049614">
    <property type="entry name" value="HrpB_DEXH"/>
</dbReference>
<evidence type="ECO:0000256" key="4">
    <source>
        <dbReference type="ARBA" id="ARBA00022840"/>
    </source>
</evidence>
<dbReference type="GO" id="GO:0003724">
    <property type="term" value="F:RNA helicase activity"/>
    <property type="evidence" value="ECO:0007669"/>
    <property type="project" value="UniProtKB-EC"/>
</dbReference>
<dbReference type="InterPro" id="IPR013689">
    <property type="entry name" value="RNA_helicase_ATP-dep_HrpB_C"/>
</dbReference>
<keyword evidence="2 7" id="KW-0378">Hydrolase</keyword>
<dbReference type="CDD" id="cd17990">
    <property type="entry name" value="DEXHc_HrpB"/>
    <property type="match status" value="1"/>
</dbReference>
<organism evidence="7 8">
    <name type="scientific">Sporomusa acidovorans (strain ATCC 49682 / DSM 3132 / Mol)</name>
    <dbReference type="NCBI Taxonomy" id="1123286"/>
    <lineage>
        <taxon>Bacteria</taxon>
        <taxon>Bacillati</taxon>
        <taxon>Bacillota</taxon>
        <taxon>Negativicutes</taxon>
        <taxon>Selenomonadales</taxon>
        <taxon>Sporomusaceae</taxon>
        <taxon>Sporomusa</taxon>
    </lineage>
</organism>
<evidence type="ECO:0000259" key="6">
    <source>
        <dbReference type="PROSITE" id="PS51194"/>
    </source>
</evidence>
<dbReference type="InterPro" id="IPR001650">
    <property type="entry name" value="Helicase_C-like"/>
</dbReference>
<dbReference type="SUPFAM" id="SSF52540">
    <property type="entry name" value="P-loop containing nucleoside triphosphate hydrolases"/>
    <property type="match status" value="1"/>
</dbReference>
<dbReference type="PROSITE" id="PS51192">
    <property type="entry name" value="HELICASE_ATP_BIND_1"/>
    <property type="match status" value="1"/>
</dbReference>
<dbReference type="EC" id="3.6.4.13" evidence="7"/>
<dbReference type="PIRSF" id="PIRSF005496">
    <property type="entry name" value="ATP_hel_hrpB"/>
    <property type="match status" value="1"/>
</dbReference>
<reference evidence="7" key="1">
    <citation type="submission" date="2024-05" db="EMBL/GenBank/DDBJ databases">
        <title>Isolation and characterization of Sporomusa carbonis sp. nov., a carboxydotrophic hydrogenogen in the genus of Sporomusa isolated from a charcoal burning pile.</title>
        <authorList>
            <person name="Boeer T."/>
            <person name="Rosenbaum F."/>
            <person name="Eysell L."/>
            <person name="Mueller V."/>
            <person name="Daniel R."/>
            <person name="Poehlein A."/>
        </authorList>
    </citation>
    <scope>NUCLEOTIDE SEQUENCE [LARGE SCALE GENOMIC DNA]</scope>
    <source>
        <strain evidence="7">DSM 3132</strain>
    </source>
</reference>
<dbReference type="InterPro" id="IPR027417">
    <property type="entry name" value="P-loop_NTPase"/>
</dbReference>
<dbReference type="InterPro" id="IPR007502">
    <property type="entry name" value="Helicase-assoc_dom"/>
</dbReference>
<evidence type="ECO:0000256" key="3">
    <source>
        <dbReference type="ARBA" id="ARBA00022806"/>
    </source>
</evidence>
<feature type="domain" description="Helicase C-terminal" evidence="6">
    <location>
        <begin position="200"/>
        <end position="369"/>
    </location>
</feature>
<dbReference type="CDD" id="cd18791">
    <property type="entry name" value="SF2_C_RHA"/>
    <property type="match status" value="1"/>
</dbReference>
<dbReference type="Gene3D" id="3.40.50.300">
    <property type="entry name" value="P-loop containing nucleotide triphosphate hydrolases"/>
    <property type="match status" value="2"/>
</dbReference>
<dbReference type="Gene3D" id="1.20.120.1080">
    <property type="match status" value="1"/>
</dbReference>
<keyword evidence="1" id="KW-0547">Nucleotide-binding</keyword>
<evidence type="ECO:0000259" key="5">
    <source>
        <dbReference type="PROSITE" id="PS51192"/>
    </source>
</evidence>
<dbReference type="RefSeq" id="WP_093794477.1">
    <property type="nucleotide sequence ID" value="NZ_CP155571.1"/>
</dbReference>
<keyword evidence="4" id="KW-0067">ATP-binding</keyword>